<protein>
    <submittedName>
        <fullName evidence="2">Glycosyltransferase EpsH</fullName>
        <ecNumber evidence="2">2.4.-.-</ecNumber>
    </submittedName>
</protein>
<dbReference type="Gene3D" id="3.90.550.10">
    <property type="entry name" value="Spore Coat Polysaccharide Biosynthesis Protein SpsA, Chain A"/>
    <property type="match status" value="2"/>
</dbReference>
<sequence>MKNEFYVTACRFHVKDRNKLLIQGWFQDNEFGKNVLSVYLDEQKLEYEVEQFTDIAEAHKCVNGRPVVKNRYYLWIPLPENWRSCEKLKVVNEYNSEKKVFFTVSKSKLEKIENRMDKFVDGGSVDKDGFKVVGWYVSAEPVKIKIYTENGKLLESEVKERRRGDVKRQYPECTDQEVHGFVAECHTEIPKRIRIHMENSRCESEYELLLKPSKIKKGIQKLKKNGFKAYVYYQQFGLKQTAERMLVKLTKQDSITYKNWLRIHQPNEKALEEQRKKHFAYEPKISIVVPLYKTPEKYLAEMIDSVKKQTYSNWELCLSDGSGKNSPIIEKLRKYEKEDSRIRVVYTEKQMHISENTNEALKIATGDFIAFGDHDDLLAPNAFYECVRVFNEEPDTEAVYTDEDKVTMDAKEYFQPHFKPDFNLDMLRSENYICHLFVVKRSLFEKVGFLNHEFDGAQDFDFVLRCSEKTDKIRHIPMVLYHWRAHKDSTAENPESKRYAFEAGARVVQAHYKRVGIDAEVSMGEVNGIYRTKYNLKETPLVSIIIPNKDHAADLDKCIQAIEKKATYKNIEYIIVENNSEEQATFDYYEKLKQNNKKVKVVVWEKEFNYSAINNFGVKFASGEYLLFLNNDTEIINPDCIEELLGHCMRDDVGIVGARLYYEDDTIQHAGVIIGLGGVAGHAFPGACKEDPGYFGRIIAAQDYSAVTAACMMTKKSVFNEVQGFEEKLAVAFNDVDFCMKVREAGYLVVYNPYAELHHYESKSRGLEDTEEKVQRFQGEIETFKERWGEFLLKGDPYYSPNLTLDKNDFSLRV</sequence>
<dbReference type="GO" id="GO:0016757">
    <property type="term" value="F:glycosyltransferase activity"/>
    <property type="evidence" value="ECO:0007669"/>
    <property type="project" value="UniProtKB-KW"/>
</dbReference>
<keyword evidence="2" id="KW-0808">Transferase</keyword>
<reference evidence="2" key="1">
    <citation type="submission" date="2019-11" db="EMBL/GenBank/DDBJ databases">
        <authorList>
            <person name="Feng L."/>
        </authorList>
    </citation>
    <scope>NUCLEOTIDE SEQUENCE</scope>
    <source>
        <strain evidence="2">RgnavusLFYP36</strain>
    </source>
</reference>
<dbReference type="CDD" id="cd04184">
    <property type="entry name" value="GT2_RfbC_Mx_like"/>
    <property type="match status" value="1"/>
</dbReference>
<dbReference type="InterPro" id="IPR001173">
    <property type="entry name" value="Glyco_trans_2-like"/>
</dbReference>
<accession>A0A6N3EU22</accession>
<dbReference type="RefSeq" id="WP_156734409.1">
    <property type="nucleotide sequence ID" value="NZ_CACRUU010000083.1"/>
</dbReference>
<organism evidence="2">
    <name type="scientific">Mediterraneibacter gnavus</name>
    <name type="common">Ruminococcus gnavus</name>
    <dbReference type="NCBI Taxonomy" id="33038"/>
    <lineage>
        <taxon>Bacteria</taxon>
        <taxon>Bacillati</taxon>
        <taxon>Bacillota</taxon>
        <taxon>Clostridia</taxon>
        <taxon>Lachnospirales</taxon>
        <taxon>Lachnospiraceae</taxon>
        <taxon>Mediterraneibacter</taxon>
    </lineage>
</organism>
<dbReference type="AlphaFoldDB" id="A0A6N3EU22"/>
<gene>
    <name evidence="2" type="primary">epsH_1</name>
    <name evidence="2" type="ORF">RGLFYP36_01448</name>
</gene>
<keyword evidence="2" id="KW-0328">Glycosyltransferase</keyword>
<dbReference type="PANTHER" id="PTHR43179:SF7">
    <property type="entry name" value="RHAMNOSYLTRANSFERASE WBBL"/>
    <property type="match status" value="1"/>
</dbReference>
<proteinExistence type="predicted"/>
<evidence type="ECO:0000259" key="1">
    <source>
        <dbReference type="Pfam" id="PF00535"/>
    </source>
</evidence>
<evidence type="ECO:0000313" key="2">
    <source>
        <dbReference type="EMBL" id="VYU41227.1"/>
    </source>
</evidence>
<feature type="domain" description="Glycosyltransferase 2-like" evidence="1">
    <location>
        <begin position="543"/>
        <end position="666"/>
    </location>
</feature>
<dbReference type="SUPFAM" id="SSF53448">
    <property type="entry name" value="Nucleotide-diphospho-sugar transferases"/>
    <property type="match status" value="2"/>
</dbReference>
<feature type="domain" description="Glycosyltransferase 2-like" evidence="1">
    <location>
        <begin position="286"/>
        <end position="447"/>
    </location>
</feature>
<dbReference type="EMBL" id="CACRUU010000083">
    <property type="protein sequence ID" value="VYU41227.1"/>
    <property type="molecule type" value="Genomic_DNA"/>
</dbReference>
<dbReference type="Pfam" id="PF00535">
    <property type="entry name" value="Glycos_transf_2"/>
    <property type="match status" value="2"/>
</dbReference>
<dbReference type="InterPro" id="IPR029044">
    <property type="entry name" value="Nucleotide-diphossugar_trans"/>
</dbReference>
<dbReference type="CDD" id="cd04186">
    <property type="entry name" value="GT_2_like_c"/>
    <property type="match status" value="1"/>
</dbReference>
<dbReference type="PANTHER" id="PTHR43179">
    <property type="entry name" value="RHAMNOSYLTRANSFERASE WBBL"/>
    <property type="match status" value="1"/>
</dbReference>
<dbReference type="EC" id="2.4.-.-" evidence="2"/>
<name>A0A6N3EU22_MEDGN</name>